<dbReference type="PANTHER" id="PTHR10170:SF10">
    <property type="entry name" value="HUNTINGTIN"/>
    <property type="match status" value="1"/>
</dbReference>
<protein>
    <submittedName>
        <fullName evidence="2">Huntingtin-like</fullName>
    </submittedName>
</protein>
<proteinExistence type="predicted"/>
<dbReference type="InterPro" id="IPR028426">
    <property type="entry name" value="Huntingtin_fam"/>
</dbReference>
<dbReference type="OrthoDB" id="10065698at2759"/>
<dbReference type="InterPro" id="IPR048413">
    <property type="entry name" value="Htt_C-HEAT_rpt"/>
</dbReference>
<dbReference type="KEGG" id="dord:106002513"/>
<dbReference type="AlphaFoldDB" id="A0A1S3GV99"/>
<name>A0A1S3GV99_DIPOR</name>
<dbReference type="Proteomes" id="UP000081671">
    <property type="component" value="Unplaced"/>
</dbReference>
<dbReference type="Pfam" id="PF20927">
    <property type="entry name" value="Htt_C-HEAT"/>
    <property type="match status" value="1"/>
</dbReference>
<dbReference type="RefSeq" id="XP_012892833.1">
    <property type="nucleotide sequence ID" value="XM_013037379.1"/>
</dbReference>
<accession>A0A1S3GV99</accession>
<dbReference type="PANTHER" id="PTHR10170">
    <property type="entry name" value="HUNTINGTON DISEASE PROTEIN"/>
    <property type="match status" value="1"/>
</dbReference>
<dbReference type="GO" id="GO:0099111">
    <property type="term" value="P:microtubule-based transport"/>
    <property type="evidence" value="ECO:0007669"/>
    <property type="project" value="TreeGrafter"/>
</dbReference>
<evidence type="ECO:0000313" key="2">
    <source>
        <dbReference type="RefSeq" id="XP_012892833.1"/>
    </source>
</evidence>
<evidence type="ECO:0000313" key="1">
    <source>
        <dbReference type="Proteomes" id="UP000081671"/>
    </source>
</evidence>
<gene>
    <name evidence="2" type="primary">LOC106002513</name>
</gene>
<feature type="non-terminal residue" evidence="2">
    <location>
        <position position="106"/>
    </location>
</feature>
<dbReference type="GO" id="GO:0005737">
    <property type="term" value="C:cytoplasm"/>
    <property type="evidence" value="ECO:0007669"/>
    <property type="project" value="TreeGrafter"/>
</dbReference>
<dbReference type="InParanoid" id="A0A1S3GV99"/>
<sequence length="106" mass="11875">MSEIACGQKSVLFETARGVTLDRVTGIVQQLPAVHQVFQPFLPTEPTGYWSKLNNLFGDATLYQTMTTLARALAQYLVVISKVPTHLHLPAEKERDTVRFVVMTLE</sequence>
<organism evidence="1 2">
    <name type="scientific">Dipodomys ordii</name>
    <name type="common">Ord's kangaroo rat</name>
    <dbReference type="NCBI Taxonomy" id="10020"/>
    <lineage>
        <taxon>Eukaryota</taxon>
        <taxon>Metazoa</taxon>
        <taxon>Chordata</taxon>
        <taxon>Craniata</taxon>
        <taxon>Vertebrata</taxon>
        <taxon>Euteleostomi</taxon>
        <taxon>Mammalia</taxon>
        <taxon>Eutheria</taxon>
        <taxon>Euarchontoglires</taxon>
        <taxon>Glires</taxon>
        <taxon>Rodentia</taxon>
        <taxon>Castorimorpha</taxon>
        <taxon>Heteromyidae</taxon>
        <taxon>Dipodomyinae</taxon>
        <taxon>Dipodomys</taxon>
    </lineage>
</organism>
<dbReference type="GeneID" id="106002513"/>
<reference evidence="2" key="1">
    <citation type="submission" date="2025-08" db="UniProtKB">
        <authorList>
            <consortium name="RefSeq"/>
        </authorList>
    </citation>
    <scope>IDENTIFICATION</scope>
    <source>
        <tissue evidence="2">Kidney</tissue>
    </source>
</reference>
<keyword evidence="1" id="KW-1185">Reference proteome</keyword>